<proteinExistence type="predicted"/>
<feature type="region of interest" description="Disordered" evidence="1">
    <location>
        <begin position="1"/>
        <end position="27"/>
    </location>
</feature>
<dbReference type="EMBL" id="BGZK01000151">
    <property type="protein sequence ID" value="GBP23535.1"/>
    <property type="molecule type" value="Genomic_DNA"/>
</dbReference>
<dbReference type="Proteomes" id="UP000299102">
    <property type="component" value="Unassembled WGS sequence"/>
</dbReference>
<feature type="compositionally biased region" description="Polar residues" evidence="1">
    <location>
        <begin position="1"/>
        <end position="10"/>
    </location>
</feature>
<comment type="caution">
    <text evidence="2">The sequence shown here is derived from an EMBL/GenBank/DDBJ whole genome shotgun (WGS) entry which is preliminary data.</text>
</comment>
<dbReference type="AlphaFoldDB" id="A0A4C1UAT8"/>
<protein>
    <submittedName>
        <fullName evidence="2">Uncharacterized protein</fullName>
    </submittedName>
</protein>
<evidence type="ECO:0000313" key="2">
    <source>
        <dbReference type="EMBL" id="GBP23535.1"/>
    </source>
</evidence>
<reference evidence="2 3" key="1">
    <citation type="journal article" date="2019" name="Commun. Biol.">
        <title>The bagworm genome reveals a unique fibroin gene that provides high tensile strength.</title>
        <authorList>
            <person name="Kono N."/>
            <person name="Nakamura H."/>
            <person name="Ohtoshi R."/>
            <person name="Tomita M."/>
            <person name="Numata K."/>
            <person name="Arakawa K."/>
        </authorList>
    </citation>
    <scope>NUCLEOTIDE SEQUENCE [LARGE SCALE GENOMIC DNA]</scope>
</reference>
<keyword evidence="3" id="KW-1185">Reference proteome</keyword>
<evidence type="ECO:0000256" key="1">
    <source>
        <dbReference type="SAM" id="MobiDB-lite"/>
    </source>
</evidence>
<name>A0A4C1UAT8_EUMVA</name>
<sequence length="96" mass="11205">MTVGSPTADSHSGPLDNGTAQNRCRRISGRRLLRQNNAVTRAYRTYPTEDNRIHLRSLQRAVKERVSELRKDNRQDLMEDISPFHQAYWRLTIVLK</sequence>
<gene>
    <name evidence="2" type="ORF">EVAR_12816_1</name>
</gene>
<accession>A0A4C1UAT8</accession>
<evidence type="ECO:0000313" key="3">
    <source>
        <dbReference type="Proteomes" id="UP000299102"/>
    </source>
</evidence>
<dbReference type="OrthoDB" id="7471452at2759"/>
<organism evidence="2 3">
    <name type="scientific">Eumeta variegata</name>
    <name type="common">Bagworm moth</name>
    <name type="synonym">Eumeta japonica</name>
    <dbReference type="NCBI Taxonomy" id="151549"/>
    <lineage>
        <taxon>Eukaryota</taxon>
        <taxon>Metazoa</taxon>
        <taxon>Ecdysozoa</taxon>
        <taxon>Arthropoda</taxon>
        <taxon>Hexapoda</taxon>
        <taxon>Insecta</taxon>
        <taxon>Pterygota</taxon>
        <taxon>Neoptera</taxon>
        <taxon>Endopterygota</taxon>
        <taxon>Lepidoptera</taxon>
        <taxon>Glossata</taxon>
        <taxon>Ditrysia</taxon>
        <taxon>Tineoidea</taxon>
        <taxon>Psychidae</taxon>
        <taxon>Oiketicinae</taxon>
        <taxon>Eumeta</taxon>
    </lineage>
</organism>